<dbReference type="InterPro" id="IPR020845">
    <property type="entry name" value="AMP-binding_CS"/>
</dbReference>
<dbReference type="Pfam" id="PF16177">
    <property type="entry name" value="ACAS_N"/>
    <property type="match status" value="1"/>
</dbReference>
<keyword evidence="8" id="KW-1185">Reference proteome</keyword>
<dbReference type="Proteomes" id="UP000005239">
    <property type="component" value="Unassembled WGS sequence"/>
</dbReference>
<sequence>MDTRKSKILVRYDEIFSQELPDDDLYWDEIFLLKPNTEYLITKIKETTIEQLRERKDSLRQFVDRSAVCVSSETSVAVYNACQTFLVLLEQVTAQFGFTKAIEILFDDAQRCFTAFLRRFYFFIVENVHSDLKNISIHFTERLALLPCTTDELPLLSSLVFSPALDVFIAVFAQSEVLTGLGRHSLRSLSVMLARVKGFDEKNNALVQKFASVHDEMALQGLAQLILEQIEVSNENAAMRISGGSDGLFSKISSIFSGAKENREVMQSTHDASLDLPFLFIFFESIRFNKTFVSTILTTRSSLDSTAEEKERSLLLRHFFTFCSLSFEESKVDPGLFNGRLCLLSLLRLTDDVFVQNTLHDPHNISVVPLFRPAMLHRPAVFDCKRPSCTLGSTALDLVTELLVSHLRVGYPLEFHELSLGIVHRILAYQKNRCIRMSHWQMLFNAMLSLMRFLLSHESKFSTSIFPLCFRIIIVINLFLTFGDTFLPSGEAYDLLYYELVRQDSVFTQLNAAVERRIAKEDKNSPDWEMAERVRNHLANPFNIVNTVKAKIEEKVEATGEDLQPDQIIDLIRASFETLSLRLYDGLTTVAPYDDSVHIPFFLLIATSLQNEAEKRKITDGVFDYPRLGKSSVGMAPITDSNGNGTIKSNLYVPSGMGNAEDALRQAINKNTGATIGPDYHDLHKWSCDNYGEFWNQLAIFADIQWSGECKEFVEPGSIASFPKWFSGRKLNYTQNCLAKGMPSDPAFITAYSSNDFVTHSFEQLRNDVERLARQLEDMGVIPGDAICGFLPNTYETAVAMFATAAIGAVWSSASVDFGPRGVLDRFTQVKPRVLFTVDAVRYKGKLFELHEKINEVVAGLNLDKVIVFKHLRPQDGAPRGDEAFSPLVRSKLVKYSDLQFEKLSDKKFEYCQVPFDHPLFVMFSSGTTGIPKAIVHSAGGTLLKHVEEHLIQGDSRPSDRMLFYTTCGWMMWNWLMTFTYVGASIVVYEESPLEPDPHVLIKIAANTKCTMIGAGAKLYDEYTKMAADFKKMYDLPSIRMIYSTGSPLKAASFHFLNDYVAPGAVIGSISGGTDIIGCFMGASLSLPVVAGECQCLYLGMNIKSYNEDGCPVMDEQGELVCVTPFPSMPTHFLNDGKERTKYRAAYFERFPSIWAHGDFCVISSETGGVVMLGRSDATLNRGGVRIGTADIYAVVERFEEIDDCIVAGQAVPEDEDELILLFVKTKNGVVLDDALRKRICTKIREMMSPRHIPNAIHAVEDIPYTNSGKKVEMAVKKIINGHPVRILELQSIFETL</sequence>
<dbReference type="Gene3D" id="3.40.50.12780">
    <property type="entry name" value="N-terminal domain of ligase-like"/>
    <property type="match status" value="1"/>
</dbReference>
<keyword evidence="6" id="KW-0067">ATP-binding</keyword>
<dbReference type="NCBIfam" id="TIGR01217">
    <property type="entry name" value="ac_ac_CoA_syn"/>
    <property type="match status" value="1"/>
</dbReference>
<evidence type="ECO:0000313" key="7">
    <source>
        <dbReference type="EnsemblMetazoa" id="PPA05633.1"/>
    </source>
</evidence>
<evidence type="ECO:0000256" key="2">
    <source>
        <dbReference type="ARBA" id="ARBA00012988"/>
    </source>
</evidence>
<keyword evidence="4" id="KW-0436">Ligase</keyword>
<accession>A0A2A6CU60</accession>
<dbReference type="InterPro" id="IPR025110">
    <property type="entry name" value="AMP-bd_C"/>
</dbReference>
<dbReference type="InterPro" id="IPR013636">
    <property type="entry name" value="ARMH3_C"/>
</dbReference>
<dbReference type="SMART" id="SM01158">
    <property type="entry name" value="DUF1741"/>
    <property type="match status" value="1"/>
</dbReference>
<dbReference type="EnsemblMetazoa" id="PPA05633.1">
    <property type="protein sequence ID" value="PPA05633.1"/>
    <property type="gene ID" value="WBGene00095187"/>
</dbReference>
<dbReference type="Gene3D" id="3.30.300.30">
    <property type="match status" value="1"/>
</dbReference>
<dbReference type="GO" id="GO:0005524">
    <property type="term" value="F:ATP binding"/>
    <property type="evidence" value="ECO:0007669"/>
    <property type="project" value="UniProtKB-KW"/>
</dbReference>
<proteinExistence type="inferred from homology"/>
<evidence type="ECO:0000256" key="4">
    <source>
        <dbReference type="ARBA" id="ARBA00022598"/>
    </source>
</evidence>
<dbReference type="GO" id="GO:0006629">
    <property type="term" value="P:lipid metabolic process"/>
    <property type="evidence" value="ECO:0007669"/>
    <property type="project" value="InterPro"/>
</dbReference>
<dbReference type="InterPro" id="IPR032387">
    <property type="entry name" value="ACAS_N"/>
</dbReference>
<dbReference type="Pfam" id="PF00501">
    <property type="entry name" value="AMP-binding"/>
    <property type="match status" value="1"/>
</dbReference>
<keyword evidence="5" id="KW-0547">Nucleotide-binding</keyword>
<dbReference type="InterPro" id="IPR000873">
    <property type="entry name" value="AMP-dep_synth/lig_dom"/>
</dbReference>
<dbReference type="PANTHER" id="PTHR42921:SF1">
    <property type="entry name" value="ACETOACETYL-COA SYNTHETASE"/>
    <property type="match status" value="1"/>
</dbReference>
<dbReference type="InterPro" id="IPR005914">
    <property type="entry name" value="Acac_CoA_synth"/>
</dbReference>
<dbReference type="GO" id="GO:0030729">
    <property type="term" value="F:acetoacetate-CoA ligase activity"/>
    <property type="evidence" value="ECO:0000318"/>
    <property type="project" value="GO_Central"/>
</dbReference>
<evidence type="ECO:0000256" key="5">
    <source>
        <dbReference type="ARBA" id="ARBA00022741"/>
    </source>
</evidence>
<accession>A0A8R1U4Z2</accession>
<dbReference type="EC" id="6.2.1.16" evidence="2"/>
<dbReference type="PROSITE" id="PS00455">
    <property type="entry name" value="AMP_BINDING"/>
    <property type="match status" value="1"/>
</dbReference>
<reference evidence="8" key="1">
    <citation type="journal article" date="2008" name="Nat. Genet.">
        <title>The Pristionchus pacificus genome provides a unique perspective on nematode lifestyle and parasitism.</title>
        <authorList>
            <person name="Dieterich C."/>
            <person name="Clifton S.W."/>
            <person name="Schuster L.N."/>
            <person name="Chinwalla A."/>
            <person name="Delehaunty K."/>
            <person name="Dinkelacker I."/>
            <person name="Fulton L."/>
            <person name="Fulton R."/>
            <person name="Godfrey J."/>
            <person name="Minx P."/>
            <person name="Mitreva M."/>
            <person name="Roeseler W."/>
            <person name="Tian H."/>
            <person name="Witte H."/>
            <person name="Yang S.P."/>
            <person name="Wilson R.K."/>
            <person name="Sommer R.J."/>
        </authorList>
    </citation>
    <scope>NUCLEOTIDE SEQUENCE [LARGE SCALE GENOMIC DNA]</scope>
    <source>
        <strain evidence="8">PS312</strain>
    </source>
</reference>
<organism evidence="7 8">
    <name type="scientific">Pristionchus pacificus</name>
    <name type="common">Parasitic nematode worm</name>
    <dbReference type="NCBI Taxonomy" id="54126"/>
    <lineage>
        <taxon>Eukaryota</taxon>
        <taxon>Metazoa</taxon>
        <taxon>Ecdysozoa</taxon>
        <taxon>Nematoda</taxon>
        <taxon>Chromadorea</taxon>
        <taxon>Rhabditida</taxon>
        <taxon>Rhabditina</taxon>
        <taxon>Diplogasteromorpha</taxon>
        <taxon>Diplogasteroidea</taxon>
        <taxon>Neodiplogasteridae</taxon>
        <taxon>Pristionchus</taxon>
    </lineage>
</organism>
<dbReference type="PANTHER" id="PTHR42921">
    <property type="entry name" value="ACETOACETYL-COA SYNTHETASE"/>
    <property type="match status" value="1"/>
</dbReference>
<evidence type="ECO:0000313" key="8">
    <source>
        <dbReference type="Proteomes" id="UP000005239"/>
    </source>
</evidence>
<name>A0A2A6CU60_PRIPA</name>
<evidence type="ECO:0000256" key="1">
    <source>
        <dbReference type="ARBA" id="ARBA00006432"/>
    </source>
</evidence>
<dbReference type="SUPFAM" id="SSF56801">
    <property type="entry name" value="Acetyl-CoA synthetase-like"/>
    <property type="match status" value="1"/>
</dbReference>
<dbReference type="NCBIfam" id="NF002937">
    <property type="entry name" value="PRK03584.1"/>
    <property type="match status" value="1"/>
</dbReference>
<dbReference type="Pfam" id="PF13193">
    <property type="entry name" value="AMP-binding_C"/>
    <property type="match status" value="1"/>
</dbReference>
<gene>
    <name evidence="7" type="primary">WBGene00095187</name>
</gene>
<evidence type="ECO:0000256" key="6">
    <source>
        <dbReference type="ARBA" id="ARBA00022840"/>
    </source>
</evidence>
<dbReference type="InterPro" id="IPR042099">
    <property type="entry name" value="ANL_N_sf"/>
</dbReference>
<dbReference type="Pfam" id="PF08427">
    <property type="entry name" value="ARMH3_C"/>
    <property type="match status" value="1"/>
</dbReference>
<evidence type="ECO:0000256" key="3">
    <source>
        <dbReference type="ARBA" id="ARBA00015326"/>
    </source>
</evidence>
<comment type="similarity">
    <text evidence="1">Belongs to the ATP-dependent AMP-binding enzyme family.</text>
</comment>
<protein>
    <recommendedName>
        <fullName evidence="3">Acetoacetyl-CoA synthetase</fullName>
        <ecNumber evidence="2">6.2.1.16</ecNumber>
    </recommendedName>
</protein>
<reference evidence="7" key="2">
    <citation type="submission" date="2022-06" db="UniProtKB">
        <authorList>
            <consortium name="EnsemblMetazoa"/>
        </authorList>
    </citation>
    <scope>IDENTIFICATION</scope>
    <source>
        <strain evidence="7">PS312</strain>
    </source>
</reference>
<dbReference type="InterPro" id="IPR045851">
    <property type="entry name" value="AMP-bd_C_sf"/>
</dbReference>